<dbReference type="Proteomes" id="UP000236333">
    <property type="component" value="Unassembled WGS sequence"/>
</dbReference>
<dbReference type="Pfam" id="PF08332">
    <property type="entry name" value="CaMKII_AD"/>
    <property type="match status" value="1"/>
</dbReference>
<protein>
    <recommendedName>
        <fullName evidence="1">Calcium/calmodulin-dependent protein kinase II association-domain domain-containing protein</fullName>
    </recommendedName>
</protein>
<dbReference type="InterPro" id="IPR013543">
    <property type="entry name" value="Ca/CaM-dep_prot_kinase-assoc"/>
</dbReference>
<name>A0A2J8AB16_9CHLO</name>
<sequence>MGPRSAGGPGHLVQWLIAEHHSSAMPEDPNAPIMAAFAQWNAALATLNATTVAALYAPSAVLIPARSNKVSNTRAEIEEYFVTFLKSKPQGVIDTIAGSSPNIRFLASDVAVNTGTYTFALTNAETGVVSEAHARFTYVYKKYGDSWLIEDHHSSLMPEPL</sequence>
<dbReference type="OrthoDB" id="526748at2759"/>
<evidence type="ECO:0000313" key="2">
    <source>
        <dbReference type="EMBL" id="PNH09716.1"/>
    </source>
</evidence>
<dbReference type="GO" id="GO:0004683">
    <property type="term" value="F:calcium/calmodulin-dependent protein kinase activity"/>
    <property type="evidence" value="ECO:0007669"/>
    <property type="project" value="InterPro"/>
</dbReference>
<feature type="domain" description="Calcium/calmodulin-dependent protein kinase II association-domain" evidence="1">
    <location>
        <begin position="33"/>
        <end position="158"/>
    </location>
</feature>
<evidence type="ECO:0000259" key="1">
    <source>
        <dbReference type="Pfam" id="PF08332"/>
    </source>
</evidence>
<accession>A0A2J8AB16</accession>
<organism evidence="2 3">
    <name type="scientific">Tetrabaena socialis</name>
    <dbReference type="NCBI Taxonomy" id="47790"/>
    <lineage>
        <taxon>Eukaryota</taxon>
        <taxon>Viridiplantae</taxon>
        <taxon>Chlorophyta</taxon>
        <taxon>core chlorophytes</taxon>
        <taxon>Chlorophyceae</taxon>
        <taxon>CS clade</taxon>
        <taxon>Chlamydomonadales</taxon>
        <taxon>Tetrabaenaceae</taxon>
        <taxon>Tetrabaena</taxon>
    </lineage>
</organism>
<comment type="caution">
    <text evidence="2">The sequence shown here is derived from an EMBL/GenBank/DDBJ whole genome shotgun (WGS) entry which is preliminary data.</text>
</comment>
<keyword evidence="3" id="KW-1185">Reference proteome</keyword>
<reference evidence="2 3" key="1">
    <citation type="journal article" date="2017" name="Mol. Biol. Evol.">
        <title>The 4-celled Tetrabaena socialis nuclear genome reveals the essential components for genetic control of cell number at the origin of multicellularity in the volvocine lineage.</title>
        <authorList>
            <person name="Featherston J."/>
            <person name="Arakaki Y."/>
            <person name="Hanschen E.R."/>
            <person name="Ferris P.J."/>
            <person name="Michod R.E."/>
            <person name="Olson B.J.S.C."/>
            <person name="Nozaki H."/>
            <person name="Durand P.M."/>
        </authorList>
    </citation>
    <scope>NUCLEOTIDE SEQUENCE [LARGE SCALE GENOMIC DNA]</scope>
    <source>
        <strain evidence="2 3">NIES-571</strain>
    </source>
</reference>
<dbReference type="InterPro" id="IPR032710">
    <property type="entry name" value="NTF2-like_dom_sf"/>
</dbReference>
<gene>
    <name evidence="2" type="ORF">TSOC_003633</name>
</gene>
<dbReference type="InterPro" id="IPR011944">
    <property type="entry name" value="Steroid_delta5-4_isomerase"/>
</dbReference>
<dbReference type="SUPFAM" id="SSF54427">
    <property type="entry name" value="NTF2-like"/>
    <property type="match status" value="1"/>
</dbReference>
<dbReference type="NCBIfam" id="TIGR02246">
    <property type="entry name" value="SgcJ/EcaC family oxidoreductase"/>
    <property type="match status" value="1"/>
</dbReference>
<dbReference type="Gene3D" id="3.10.450.50">
    <property type="match status" value="1"/>
</dbReference>
<dbReference type="AlphaFoldDB" id="A0A2J8AB16"/>
<dbReference type="GO" id="GO:0005516">
    <property type="term" value="F:calmodulin binding"/>
    <property type="evidence" value="ECO:0007669"/>
    <property type="project" value="InterPro"/>
</dbReference>
<evidence type="ECO:0000313" key="3">
    <source>
        <dbReference type="Proteomes" id="UP000236333"/>
    </source>
</evidence>
<dbReference type="EMBL" id="PGGS01000080">
    <property type="protein sequence ID" value="PNH09716.1"/>
    <property type="molecule type" value="Genomic_DNA"/>
</dbReference>
<proteinExistence type="predicted"/>